<protein>
    <submittedName>
        <fullName evidence="2">Putative ABC transporter, auxiliary component YrbC</fullName>
    </submittedName>
</protein>
<proteinExistence type="predicted"/>
<sequence length="210" mass="23749">MRNVILIPVVSALLAFGSTACAQVDDKSKPQALIQTVTQQLLREVRARAVAPGDIQRITTIVNKDILPYTDLNRTTQLAMGRYWRTATPAQQQQVVEQFKLLLIHTYAGAIAQLRPDQQIEYPPSRIEPAETDVVVRTVATNMKSGQPVQIDYRLHKTPEGWRVYDLNVLGAWLVQTYRQQFNDKIQQSGVDGLIQSLTERNERLVSGRQ</sequence>
<gene>
    <name evidence="2" type="ORF">RR42_s1609</name>
</gene>
<evidence type="ECO:0000313" key="3">
    <source>
        <dbReference type="Proteomes" id="UP000031843"/>
    </source>
</evidence>
<accession>A0A0C4YCA1</accession>
<dbReference type="Pfam" id="PF05494">
    <property type="entry name" value="MlaC"/>
    <property type="match status" value="1"/>
</dbReference>
<feature type="chain" id="PRO_5002174097" evidence="1">
    <location>
        <begin position="23"/>
        <end position="210"/>
    </location>
</feature>
<keyword evidence="3" id="KW-1185">Reference proteome</keyword>
<dbReference type="Proteomes" id="UP000031843">
    <property type="component" value="Chromosome secondary"/>
</dbReference>
<dbReference type="STRING" id="68895.RR42_s1609"/>
<dbReference type="OrthoDB" id="9798905at2"/>
<organism evidence="2 3">
    <name type="scientific">Cupriavidus basilensis</name>
    <dbReference type="NCBI Taxonomy" id="68895"/>
    <lineage>
        <taxon>Bacteria</taxon>
        <taxon>Pseudomonadati</taxon>
        <taxon>Pseudomonadota</taxon>
        <taxon>Betaproteobacteria</taxon>
        <taxon>Burkholderiales</taxon>
        <taxon>Burkholderiaceae</taxon>
        <taxon>Cupriavidus</taxon>
    </lineage>
</organism>
<dbReference type="Gene3D" id="3.10.450.50">
    <property type="match status" value="1"/>
</dbReference>
<dbReference type="InterPro" id="IPR008869">
    <property type="entry name" value="MlaC/ttg2D"/>
</dbReference>
<dbReference type="PIRSF" id="PIRSF004649">
    <property type="entry name" value="MlaC"/>
    <property type="match status" value="1"/>
</dbReference>
<reference evidence="2 3" key="1">
    <citation type="journal article" date="2015" name="Genome Announc.">
        <title>Complete Genome Sequence of Cupriavidus basilensis 4G11, Isolated from the Oak Ridge Field Research Center Site.</title>
        <authorList>
            <person name="Ray J."/>
            <person name="Waters R.J."/>
            <person name="Skerker J.M."/>
            <person name="Kuehl J.V."/>
            <person name="Price M.N."/>
            <person name="Huang J."/>
            <person name="Chakraborty R."/>
            <person name="Arkin A.P."/>
            <person name="Deutschbauer A."/>
        </authorList>
    </citation>
    <scope>NUCLEOTIDE SEQUENCE [LARGE SCALE GENOMIC DNA]</scope>
    <source>
        <strain evidence="2">4G11</strain>
    </source>
</reference>
<dbReference type="PANTHER" id="PTHR36573:SF1">
    <property type="entry name" value="INTERMEMBRANE PHOSPHOLIPID TRANSPORT SYSTEM BINDING PROTEIN MLAC"/>
    <property type="match status" value="1"/>
</dbReference>
<dbReference type="PROSITE" id="PS51257">
    <property type="entry name" value="PROKAR_LIPOPROTEIN"/>
    <property type="match status" value="1"/>
</dbReference>
<name>A0A0C4YCA1_9BURK</name>
<evidence type="ECO:0000313" key="2">
    <source>
        <dbReference type="EMBL" id="AJG23197.1"/>
    </source>
</evidence>
<dbReference type="AlphaFoldDB" id="A0A0C4YCA1"/>
<dbReference type="KEGG" id="cbw:RR42_s1609"/>
<dbReference type="Gene3D" id="1.10.10.640">
    <property type="entry name" value="phospholipid-binding protein"/>
    <property type="match status" value="1"/>
</dbReference>
<dbReference type="PANTHER" id="PTHR36573">
    <property type="entry name" value="INTERMEMBRANE PHOSPHOLIPID TRANSPORT SYSTEM BINDING PROTEIN MLAC"/>
    <property type="match status" value="1"/>
</dbReference>
<evidence type="ECO:0000256" key="1">
    <source>
        <dbReference type="SAM" id="SignalP"/>
    </source>
</evidence>
<dbReference type="RefSeq" id="WP_043354919.1">
    <property type="nucleotide sequence ID" value="NZ_CP010537.1"/>
</dbReference>
<keyword evidence="1" id="KW-0732">Signal</keyword>
<feature type="signal peptide" evidence="1">
    <location>
        <begin position="1"/>
        <end position="22"/>
    </location>
</feature>
<dbReference type="EMBL" id="CP010537">
    <property type="protein sequence ID" value="AJG23197.1"/>
    <property type="molecule type" value="Genomic_DNA"/>
</dbReference>